<feature type="region of interest" description="Disordered" evidence="2">
    <location>
        <begin position="537"/>
        <end position="560"/>
    </location>
</feature>
<dbReference type="Proteomes" id="UP000187455">
    <property type="component" value="Unassembled WGS sequence"/>
</dbReference>
<dbReference type="SMART" id="SM00129">
    <property type="entry name" value="KISc"/>
    <property type="match status" value="1"/>
</dbReference>
<dbReference type="PANTHER" id="PTHR47117">
    <property type="entry name" value="STAR-RELATED LIPID TRANSFER PROTEIN 9"/>
    <property type="match status" value="1"/>
</dbReference>
<dbReference type="Gene3D" id="3.40.850.10">
    <property type="entry name" value="Kinesin motor domain"/>
    <property type="match status" value="1"/>
</dbReference>
<evidence type="ECO:0000313" key="5">
    <source>
        <dbReference type="Proteomes" id="UP000187455"/>
    </source>
</evidence>
<proteinExistence type="inferred from homology"/>
<keyword evidence="5" id="KW-1185">Reference proteome</keyword>
<dbReference type="STRING" id="133383.A0A1R0H935"/>
<dbReference type="PRINTS" id="PR00380">
    <property type="entry name" value="KINESINHEAVY"/>
</dbReference>
<feature type="compositionally biased region" description="Low complexity" evidence="2">
    <location>
        <begin position="537"/>
        <end position="557"/>
    </location>
</feature>
<evidence type="ECO:0000256" key="1">
    <source>
        <dbReference type="PROSITE-ProRule" id="PRU00283"/>
    </source>
</evidence>
<dbReference type="GO" id="GO:0003777">
    <property type="term" value="F:microtubule motor activity"/>
    <property type="evidence" value="ECO:0007669"/>
    <property type="project" value="InterPro"/>
</dbReference>
<dbReference type="SUPFAM" id="SSF52540">
    <property type="entry name" value="P-loop containing nucleoside triphosphate hydrolases"/>
    <property type="match status" value="1"/>
</dbReference>
<feature type="domain" description="Kinesin motor" evidence="3">
    <location>
        <begin position="1"/>
        <end position="422"/>
    </location>
</feature>
<keyword evidence="1" id="KW-0067">ATP-binding</keyword>
<dbReference type="GO" id="GO:0008017">
    <property type="term" value="F:microtubule binding"/>
    <property type="evidence" value="ECO:0007669"/>
    <property type="project" value="InterPro"/>
</dbReference>
<accession>A0A1R0H935</accession>
<feature type="region of interest" description="Disordered" evidence="2">
    <location>
        <begin position="1"/>
        <end position="23"/>
    </location>
</feature>
<dbReference type="InterPro" id="IPR036961">
    <property type="entry name" value="Kinesin_motor_dom_sf"/>
</dbReference>
<gene>
    <name evidence="4" type="ORF">AYI68_g161</name>
</gene>
<organism evidence="4 5">
    <name type="scientific">Smittium mucronatum</name>
    <dbReference type="NCBI Taxonomy" id="133383"/>
    <lineage>
        <taxon>Eukaryota</taxon>
        <taxon>Fungi</taxon>
        <taxon>Fungi incertae sedis</taxon>
        <taxon>Zoopagomycota</taxon>
        <taxon>Kickxellomycotina</taxon>
        <taxon>Harpellomycetes</taxon>
        <taxon>Harpellales</taxon>
        <taxon>Legeriomycetaceae</taxon>
        <taxon>Smittium</taxon>
    </lineage>
</organism>
<comment type="similarity">
    <text evidence="1">Belongs to the TRAFAC class myosin-kinesin ATPase superfamily. Kinesin family.</text>
</comment>
<reference evidence="4 5" key="1">
    <citation type="journal article" date="2016" name="Mol. Biol. Evol.">
        <title>Genome-Wide Survey of Gut Fungi (Harpellales) Reveals the First Horizontally Transferred Ubiquitin Gene from a Mosquito Host.</title>
        <authorList>
            <person name="Wang Y."/>
            <person name="White M.M."/>
            <person name="Kvist S."/>
            <person name="Moncalvo J.M."/>
        </authorList>
    </citation>
    <scope>NUCLEOTIDE SEQUENCE [LARGE SCALE GENOMIC DNA]</scope>
    <source>
        <strain evidence="4 5">ALG-7-W6</strain>
    </source>
</reference>
<feature type="region of interest" description="Disordered" evidence="2">
    <location>
        <begin position="1358"/>
        <end position="1377"/>
    </location>
</feature>
<sequence length="1963" mass="223608">MKSHRRYSQPQSQSYSQNSFKNPKSDTLDFPFNSPFKIYKFDNIFWPFDSETSNSSFKYSQVDVYNSVAKPLLDHAFLGYNICILAYGQSGSGKTFTMFGDLTSPNSLSQEDDFEASSITNGTSSADVQYSSDDFDDWGIVPRVCHDLFSYLNRNSPDSNFDNSLYSEGPNFLKNLPKDSNSGKKNYTVEVSYYEIYSEKVYDLLSPTDQRRSLKVREHPTFGPYIEDITKAAVSSIGEIMDVLITGNDKRITAFTNINSVSSRSHAVFSIKLVQNIYNSDKNSIVETVSNISLVDLAGSEKLHMTGATDLRMREGISINKSLTTLSKVTSALAANSLTSTNTSSPTRSLNPTSDSPQFRGKSPINRLKSSTHIPYRDSVLTWLLKESLGGNSKTSLIATVNPLDYNETLSTLNYAERVKHIVNIAVVNEESTDSLVNSLKLEIKMLKDQLRNLSQGIKITQSFSILDKNMGPCNDSFSESKNVFNNTTHTYTPNLPDSLSRPETPIALEISNSFANFTSIPNLQIDSQLKISNSPNINFSSDSNSSNQSLSKNPSSEPDQILKIKNQITESEKFLKEFSIPWEQKLRKTKTLIDSRTINNSRRLTHSEIYRNSNNDLNEVSFNKKFQESRCSQFSSFGDKESTLEMSESLSNNCIDFLKEDSFGNSVGILVQPLNTSIVDSDSLVYYIYPGLSTIFYSKKSSSEMEIKIFNEKDLNGNIPDQKTYSQSLTKIFNDGRSKIALLPPGKPLIDSLMIKVDNALVTKMISLNVGSRISIGDSIILKFASNFDPEILSLQKFTSSQLGNLSDSQINKNPQIPGIGLKCETDNMKPSSFNDSYHLSNSDFNHNNLFLKNVDCSNHRAYVDVDHNYYHSKDNPNYSFLSDHRKMVFSPNLADSSYFLYKNQSKFNPLLPNIMPNHISSSQIEGIDQTPILPVKKQSRLKYLVSRVIQNNRNVLARKNFLLLARDILVLSKSIKTANVLAAKFSLPAEYSLFIFKSDFKQFPISYKSTGLFVNGIDPEEVFNQDVYPKELNANRSISSKYNYDIGVKVYDRSKGFSYYCWTLDEFFKRLNGMKSIESLFQHRKYLEHLDYSKSFFTVPKIVYSLLGTANIPVYFGLFRKYFLEDDSSHRFSKNEIFSPKRTFLYPFSTKVVDWVNLIQHDIVLNGFIKLTRINNYSTSTAMICDSFSIKIELFIENMKFSEDINASELHFQTRFPNKKFKDFKCRCNSKLECESCISSNYNDISSNDNRVDDITSYNGQKNSDDKTFSHSLYSSNRIKPNKRYQSNVFNQPYLLNNEKYNYPESSLLENISPGPSFSQSRFSISGSIVSKADLFENQKKKKSNSLFLNKSRVNSRPIKDSNKPLPNLDVPRDENPDSQYCININKKFNFVSIPDTSILDELGSIYFDLFGKVTKFSTDVDLKKPNNSFSNLEPNQSMKTGERLHEDQWLTPKSHELVVYTNFLEINDSGSWGKVPVLPATNWNQGKHHSESDVSSLELNTRLHAKLHNIKKSEVSNLPKKKTSISMKTSFKSSNSGRFSRIVDADILASCCASKNRISNLDLGEEFESPSYDGGVPNSPTDSDNNQTYTKYKDIVGGFVENDVILDFNHSKMSKFFVLRQGMQRMIQISITHNSGRKLDLNIKNVYIKKDKSESSLYDLNGPKMDQSNAPNAVKTDMAKRISKSNDLKAIKNNKFVNSIDNRTFINFFGVWDSFKHFENGQESISTDCKVFETLITIEVNITNSSKSFFLDVPLFFRVIGRSHPLFFPSSPSFKISKLYPVLNKNPVDPISSIRNIALHPESSSPRFPNESIPEPLELNDYFSIYYNSYKLIMWPSQDTMNLEYDLWKFDYNNIYIRGQELLKRTSFGNPKIILEYIKLSSVAKWEREKAKEVLNINLNFQEPENSPNICSQGLHEVYIAKYLESVKFDNRFVFEYSGYLKIPETPMNEWKPKFVVVQK</sequence>
<dbReference type="Pfam" id="PF12473">
    <property type="entry name" value="DUF3694"/>
    <property type="match status" value="1"/>
</dbReference>
<dbReference type="Pfam" id="PF00225">
    <property type="entry name" value="Kinesin"/>
    <property type="match status" value="1"/>
</dbReference>
<feature type="region of interest" description="Disordered" evidence="2">
    <location>
        <begin position="337"/>
        <end position="368"/>
    </location>
</feature>
<evidence type="ECO:0000313" key="4">
    <source>
        <dbReference type="EMBL" id="OLY85643.1"/>
    </source>
</evidence>
<dbReference type="InterPro" id="IPR001752">
    <property type="entry name" value="Kinesin_motor_dom"/>
</dbReference>
<name>A0A1R0H935_9FUNG</name>
<feature type="binding site" evidence="1">
    <location>
        <begin position="88"/>
        <end position="95"/>
    </location>
    <ligand>
        <name>ATP</name>
        <dbReference type="ChEBI" id="CHEBI:30616"/>
    </ligand>
</feature>
<keyword evidence="1" id="KW-0547">Nucleotide-binding</keyword>
<dbReference type="PROSITE" id="PS50067">
    <property type="entry name" value="KINESIN_MOTOR_2"/>
    <property type="match status" value="1"/>
</dbReference>
<feature type="compositionally biased region" description="Low complexity" evidence="2">
    <location>
        <begin position="337"/>
        <end position="354"/>
    </location>
</feature>
<dbReference type="GO" id="GO:0005524">
    <property type="term" value="F:ATP binding"/>
    <property type="evidence" value="ECO:0007669"/>
    <property type="project" value="UniProtKB-UniRule"/>
</dbReference>
<dbReference type="InterPro" id="IPR027417">
    <property type="entry name" value="P-loop_NTPase"/>
</dbReference>
<dbReference type="GO" id="GO:0007018">
    <property type="term" value="P:microtubule-based movement"/>
    <property type="evidence" value="ECO:0007669"/>
    <property type="project" value="InterPro"/>
</dbReference>
<dbReference type="OrthoDB" id="3176171at2759"/>
<evidence type="ECO:0000259" key="3">
    <source>
        <dbReference type="PROSITE" id="PS50067"/>
    </source>
</evidence>
<keyword evidence="1" id="KW-0505">Motor protein</keyword>
<feature type="compositionally biased region" description="Low complexity" evidence="2">
    <location>
        <begin position="8"/>
        <end position="17"/>
    </location>
</feature>
<dbReference type="InterPro" id="IPR022164">
    <property type="entry name" value="Kinesin-like"/>
</dbReference>
<comment type="caution">
    <text evidence="4">The sequence shown here is derived from an EMBL/GenBank/DDBJ whole genome shotgun (WGS) entry which is preliminary data.</text>
</comment>
<protein>
    <submittedName>
        <fullName evidence="4">Kinesin-like protein KIF1B</fullName>
    </submittedName>
</protein>
<dbReference type="EMBL" id="LSSL01000051">
    <property type="protein sequence ID" value="OLY85643.1"/>
    <property type="molecule type" value="Genomic_DNA"/>
</dbReference>
<evidence type="ECO:0000256" key="2">
    <source>
        <dbReference type="SAM" id="MobiDB-lite"/>
    </source>
</evidence>